<dbReference type="PANTHER" id="PTHR47331:SF1">
    <property type="entry name" value="GAG-LIKE PROTEIN"/>
    <property type="match status" value="1"/>
</dbReference>
<evidence type="ECO:0000313" key="1">
    <source>
        <dbReference type="EMBL" id="KAJ8049692.1"/>
    </source>
</evidence>
<organism evidence="1 2">
    <name type="scientific">Holothuria leucospilota</name>
    <name type="common">Black long sea cucumber</name>
    <name type="synonym">Mertensiothuria leucospilota</name>
    <dbReference type="NCBI Taxonomy" id="206669"/>
    <lineage>
        <taxon>Eukaryota</taxon>
        <taxon>Metazoa</taxon>
        <taxon>Echinodermata</taxon>
        <taxon>Eleutherozoa</taxon>
        <taxon>Echinozoa</taxon>
        <taxon>Holothuroidea</taxon>
        <taxon>Aspidochirotacea</taxon>
        <taxon>Aspidochirotida</taxon>
        <taxon>Holothuriidae</taxon>
        <taxon>Holothuria</taxon>
    </lineage>
</organism>
<keyword evidence="2" id="KW-1185">Reference proteome</keyword>
<dbReference type="OrthoDB" id="10051210at2759"/>
<dbReference type="EMBL" id="JAIZAY010000001">
    <property type="protein sequence ID" value="KAJ8049692.1"/>
    <property type="molecule type" value="Genomic_DNA"/>
</dbReference>
<dbReference type="Proteomes" id="UP001152320">
    <property type="component" value="Chromosome 1"/>
</dbReference>
<sequence>MMVYLFGATSSPSCALFALNQIAKDNRESFSEEAVRTVNEIFYVEDCLKSVKTKEQVDALVKESRALLHRGDFRLAKWVSNSRDVWKLCQRVKEHTL</sequence>
<reference evidence="1" key="1">
    <citation type="submission" date="2021-10" db="EMBL/GenBank/DDBJ databases">
        <title>Tropical sea cucumber genome reveals ecological adaptation and Cuvierian tubules defense mechanism.</title>
        <authorList>
            <person name="Chen T."/>
        </authorList>
    </citation>
    <scope>NUCLEOTIDE SEQUENCE</scope>
    <source>
        <strain evidence="1">Nanhai2018</strain>
        <tissue evidence="1">Muscle</tissue>
    </source>
</reference>
<protein>
    <submittedName>
        <fullName evidence="1">Uncharacterized protein</fullName>
    </submittedName>
</protein>
<dbReference type="AlphaFoldDB" id="A0A9Q1HH42"/>
<evidence type="ECO:0000313" key="2">
    <source>
        <dbReference type="Proteomes" id="UP001152320"/>
    </source>
</evidence>
<name>A0A9Q1HH42_HOLLE</name>
<dbReference type="PANTHER" id="PTHR47331">
    <property type="entry name" value="PHD-TYPE DOMAIN-CONTAINING PROTEIN"/>
    <property type="match status" value="1"/>
</dbReference>
<gene>
    <name evidence="1" type="ORF">HOLleu_02542</name>
</gene>
<accession>A0A9Q1HH42</accession>
<proteinExistence type="predicted"/>
<comment type="caution">
    <text evidence="1">The sequence shown here is derived from an EMBL/GenBank/DDBJ whole genome shotgun (WGS) entry which is preliminary data.</text>
</comment>